<protein>
    <submittedName>
        <fullName evidence="1">Uncharacterized protein</fullName>
    </submittedName>
</protein>
<dbReference type="AlphaFoldDB" id="A0A7S3JDH8"/>
<accession>A0A7S3JDH8</accession>
<dbReference type="EMBL" id="HBII01023981">
    <property type="protein sequence ID" value="CAE0351018.1"/>
    <property type="molecule type" value="Transcribed_RNA"/>
</dbReference>
<reference evidence="1" key="1">
    <citation type="submission" date="2021-01" db="EMBL/GenBank/DDBJ databases">
        <authorList>
            <person name="Corre E."/>
            <person name="Pelletier E."/>
            <person name="Niang G."/>
            <person name="Scheremetjew M."/>
            <person name="Finn R."/>
            <person name="Kale V."/>
            <person name="Holt S."/>
            <person name="Cochrane G."/>
            <person name="Meng A."/>
            <person name="Brown T."/>
            <person name="Cohen L."/>
        </authorList>
    </citation>
    <scope>NUCLEOTIDE SEQUENCE</scope>
    <source>
        <strain evidence="1">FSP1.4</strain>
    </source>
</reference>
<proteinExistence type="predicted"/>
<name>A0A7S3JDH8_9SPIT</name>
<sequence>MPETWLSVVSQLSHATNANLSKVPNELYQFHLFCVPLKSLTQTRLNREIFFKKKNKDEEDAISISSLASLDEDKLIKSRSAMMMFFLCKKKKNAKDVNFGKSRPKYSKFSIKLDEAQTDNKIRTKFLIQALHDIADIFGAHHEKIYASVNDLIDMNEFAREFMDSVNMPEFKRSHSL</sequence>
<gene>
    <name evidence="1" type="ORF">EHAR0213_LOCUS9932</name>
</gene>
<organism evidence="1">
    <name type="scientific">Euplotes harpa</name>
    <dbReference type="NCBI Taxonomy" id="151035"/>
    <lineage>
        <taxon>Eukaryota</taxon>
        <taxon>Sar</taxon>
        <taxon>Alveolata</taxon>
        <taxon>Ciliophora</taxon>
        <taxon>Intramacronucleata</taxon>
        <taxon>Spirotrichea</taxon>
        <taxon>Hypotrichia</taxon>
        <taxon>Euplotida</taxon>
        <taxon>Euplotidae</taxon>
        <taxon>Euplotes</taxon>
    </lineage>
</organism>
<evidence type="ECO:0000313" key="1">
    <source>
        <dbReference type="EMBL" id="CAE0351018.1"/>
    </source>
</evidence>